<protein>
    <submittedName>
        <fullName evidence="1">Uncharacterized protein</fullName>
    </submittedName>
</protein>
<dbReference type="Proteomes" id="UP000000600">
    <property type="component" value="Unassembled WGS sequence"/>
</dbReference>
<evidence type="ECO:0000313" key="1">
    <source>
        <dbReference type="EMBL" id="CAK60017.1"/>
    </source>
</evidence>
<dbReference type="HOGENOM" id="CLU_481018_0_0_1"/>
<organism evidence="1 2">
    <name type="scientific">Paramecium tetraurelia</name>
    <dbReference type="NCBI Taxonomy" id="5888"/>
    <lineage>
        <taxon>Eukaryota</taxon>
        <taxon>Sar</taxon>
        <taxon>Alveolata</taxon>
        <taxon>Ciliophora</taxon>
        <taxon>Intramacronucleata</taxon>
        <taxon>Oligohymenophorea</taxon>
        <taxon>Peniculida</taxon>
        <taxon>Parameciidae</taxon>
        <taxon>Paramecium</taxon>
    </lineage>
</organism>
<keyword evidence="2" id="KW-1185">Reference proteome</keyword>
<dbReference type="GeneID" id="5013199"/>
<evidence type="ECO:0000313" key="2">
    <source>
        <dbReference type="Proteomes" id="UP000000600"/>
    </source>
</evidence>
<dbReference type="RefSeq" id="XP_001427415.1">
    <property type="nucleotide sequence ID" value="XM_001427378.1"/>
</dbReference>
<gene>
    <name evidence="1" type="ORF">GSPATT00030655001</name>
</gene>
<dbReference type="OrthoDB" id="313862at2759"/>
<accession>A0BNA0</accession>
<name>A0BNA0_PARTE</name>
<dbReference type="EMBL" id="CT868006">
    <property type="protein sequence ID" value="CAK60017.1"/>
    <property type="molecule type" value="Genomic_DNA"/>
</dbReference>
<proteinExistence type="predicted"/>
<dbReference type="AlphaFoldDB" id="A0BNA0"/>
<sequence>MQAEEILPDHINDEIYRTLEHLYLRLNEIVRKAEDVLDLSQSVSFQATLKRLNTASRGENYQKVPKNYFPPPSDQESFERKFKLLRRCGHILSDTMLKVRSSLTELHDATRKQKQDIVKMKKDEFAIKNEKPYPLNSIQRNGTSQQKLPQTILLDEDDDLMILPKIEFVFEQPQLLTTSIASDPVYYISCTCLLEKTLQQLIPEELKVCIAIESLQYYDKFYLNSNIVQECKTANRILLQLNGDSNCITKNCVFYEKIYLNMIKYPNVQLNFARIQRGEQFYFPLFSEITDLFNEQTLFLYGIYQFSRSIGRAPCQKVGNIKYLMNLLHTQSISGLVINAFSPSLDKSQFLIDFLSAMIHLNGKEIVIGLNKLTFPECQRNPRIVLVRYTRKLSQQEKDLLDQNLNDGSDGGYRINESSCKLKRIVIIFSKEKMFIPEIDRNLKHWEIPVDFLKQQCEVYHYQYLIHYIDQVVKCKIEDRLPKFFTVLITLINQNQKSNNVKEFNQQIIRDFDYFIKNRNYVNYFSLKTYHKTTLVENYLQESLKQQKLICYSKDIIRLLGIEEELN</sequence>
<reference evidence="1 2" key="1">
    <citation type="journal article" date="2006" name="Nature">
        <title>Global trends of whole-genome duplications revealed by the ciliate Paramecium tetraurelia.</title>
        <authorList>
            <consortium name="Genoscope"/>
            <person name="Aury J.-M."/>
            <person name="Jaillon O."/>
            <person name="Duret L."/>
            <person name="Noel B."/>
            <person name="Jubin C."/>
            <person name="Porcel B.M."/>
            <person name="Segurens B."/>
            <person name="Daubin V."/>
            <person name="Anthouard V."/>
            <person name="Aiach N."/>
            <person name="Arnaiz O."/>
            <person name="Billaut A."/>
            <person name="Beisson J."/>
            <person name="Blanc I."/>
            <person name="Bouhouche K."/>
            <person name="Camara F."/>
            <person name="Duharcourt S."/>
            <person name="Guigo R."/>
            <person name="Gogendeau D."/>
            <person name="Katinka M."/>
            <person name="Keller A.-M."/>
            <person name="Kissmehl R."/>
            <person name="Klotz C."/>
            <person name="Koll F."/>
            <person name="Le Moue A."/>
            <person name="Lepere C."/>
            <person name="Malinsky S."/>
            <person name="Nowacki M."/>
            <person name="Nowak J.K."/>
            <person name="Plattner H."/>
            <person name="Poulain J."/>
            <person name="Ruiz F."/>
            <person name="Serrano V."/>
            <person name="Zagulski M."/>
            <person name="Dessen P."/>
            <person name="Betermier M."/>
            <person name="Weissenbach J."/>
            <person name="Scarpelli C."/>
            <person name="Schachter V."/>
            <person name="Sperling L."/>
            <person name="Meyer E."/>
            <person name="Cohen J."/>
            <person name="Wincker P."/>
        </authorList>
    </citation>
    <scope>NUCLEOTIDE SEQUENCE [LARGE SCALE GENOMIC DNA]</scope>
    <source>
        <strain evidence="1 2">Stock d4-2</strain>
    </source>
</reference>
<dbReference type="KEGG" id="ptm:GSPATT00030655001"/>
<dbReference type="InParanoid" id="A0BNA0"/>
<dbReference type="OMA" id="KVCIAIE"/>